<dbReference type="SFLD" id="SFLDS00003">
    <property type="entry name" value="Haloacid_Dehalogenase"/>
    <property type="match status" value="1"/>
</dbReference>
<keyword evidence="2" id="KW-1185">Reference proteome</keyword>
<name>A0ABT2S5V0_9FIRM</name>
<dbReference type="InterPro" id="IPR000150">
    <property type="entry name" value="Cof"/>
</dbReference>
<protein>
    <submittedName>
        <fullName evidence="1">Cof-type HAD-IIB family hydrolase</fullName>
    </submittedName>
</protein>
<dbReference type="Gene3D" id="3.40.50.1000">
    <property type="entry name" value="HAD superfamily/HAD-like"/>
    <property type="match status" value="1"/>
</dbReference>
<dbReference type="CDD" id="cd07516">
    <property type="entry name" value="HAD_Pase"/>
    <property type="match status" value="1"/>
</dbReference>
<dbReference type="NCBIfam" id="TIGR01484">
    <property type="entry name" value="HAD-SF-IIB"/>
    <property type="match status" value="1"/>
</dbReference>
<dbReference type="Pfam" id="PF08282">
    <property type="entry name" value="Hydrolase_3"/>
    <property type="match status" value="1"/>
</dbReference>
<reference evidence="1 2" key="1">
    <citation type="journal article" date="2021" name="ISME Commun">
        <title>Automated analysis of genomic sequences facilitates high-throughput and comprehensive description of bacteria.</title>
        <authorList>
            <person name="Hitch T.C.A."/>
        </authorList>
    </citation>
    <scope>NUCLEOTIDE SEQUENCE [LARGE SCALE GENOMIC DNA]</scope>
    <source>
        <strain evidence="1 2">Sanger_02</strain>
    </source>
</reference>
<dbReference type="InterPro" id="IPR023214">
    <property type="entry name" value="HAD_sf"/>
</dbReference>
<accession>A0ABT2S5V0</accession>
<gene>
    <name evidence="1" type="ORF">OCV65_07000</name>
</gene>
<dbReference type="InterPro" id="IPR006379">
    <property type="entry name" value="HAD-SF_hydro_IIB"/>
</dbReference>
<keyword evidence="1" id="KW-0378">Hydrolase</keyword>
<organism evidence="1 2">
    <name type="scientific">Dorea ammoniilytica</name>
    <dbReference type="NCBI Taxonomy" id="2981788"/>
    <lineage>
        <taxon>Bacteria</taxon>
        <taxon>Bacillati</taxon>
        <taxon>Bacillota</taxon>
        <taxon>Clostridia</taxon>
        <taxon>Lachnospirales</taxon>
        <taxon>Lachnospiraceae</taxon>
        <taxon>Dorea</taxon>
    </lineage>
</organism>
<dbReference type="InterPro" id="IPR036412">
    <property type="entry name" value="HAD-like_sf"/>
</dbReference>
<proteinExistence type="predicted"/>
<comment type="caution">
    <text evidence="1">The sequence shown here is derived from an EMBL/GenBank/DDBJ whole genome shotgun (WGS) entry which is preliminary data.</text>
</comment>
<dbReference type="RefSeq" id="WP_262581466.1">
    <property type="nucleotide sequence ID" value="NZ_JAOQJV010000007.1"/>
</dbReference>
<dbReference type="PROSITE" id="PS01228">
    <property type="entry name" value="COF_1"/>
    <property type="match status" value="1"/>
</dbReference>
<dbReference type="SFLD" id="SFLDG01140">
    <property type="entry name" value="C2.B:_Phosphomannomutase_and_P"/>
    <property type="match status" value="1"/>
</dbReference>
<evidence type="ECO:0000313" key="1">
    <source>
        <dbReference type="EMBL" id="MCU6699976.1"/>
    </source>
</evidence>
<dbReference type="NCBIfam" id="TIGR00099">
    <property type="entry name" value="Cof-subfamily"/>
    <property type="match status" value="1"/>
</dbReference>
<evidence type="ECO:0000313" key="2">
    <source>
        <dbReference type="Proteomes" id="UP001207605"/>
    </source>
</evidence>
<dbReference type="PANTHER" id="PTHR10000:SF8">
    <property type="entry name" value="HAD SUPERFAMILY HYDROLASE-LIKE, TYPE 3"/>
    <property type="match status" value="1"/>
</dbReference>
<dbReference type="Proteomes" id="UP001207605">
    <property type="component" value="Unassembled WGS sequence"/>
</dbReference>
<sequence>MSGYDLIAFDMDGTLLTSKNKVSESSREAIARAVELGKRIAVCTGRAVGEIEPYEENELQNVRYFVCENGALLYDSETKEILSSTVIPDEIVEKIIDIIDGEDCMLIGYSKGRNLVDSIDAERMDYFYVTRYKELQRKTGKHYDGLYDAYRKEHFPMEKMNVYASSVGIRDRLFEQIIQLPVTVVYAEDTGFEISPLHMSKGIGLKQLCEIVKIPLEHTIAVGDSDNDVKMMKVAGLPVAMGNARECVREVCKVNVADNDHGGCAEAIYRYLLGGQNE</sequence>
<dbReference type="SUPFAM" id="SSF56784">
    <property type="entry name" value="HAD-like"/>
    <property type="match status" value="1"/>
</dbReference>
<dbReference type="PROSITE" id="PS01229">
    <property type="entry name" value="COF_2"/>
    <property type="match status" value="1"/>
</dbReference>
<dbReference type="GO" id="GO:0016787">
    <property type="term" value="F:hydrolase activity"/>
    <property type="evidence" value="ECO:0007669"/>
    <property type="project" value="UniProtKB-KW"/>
</dbReference>
<dbReference type="EMBL" id="JAOQJV010000007">
    <property type="protein sequence ID" value="MCU6699976.1"/>
    <property type="molecule type" value="Genomic_DNA"/>
</dbReference>
<dbReference type="Gene3D" id="3.30.1240.10">
    <property type="match status" value="1"/>
</dbReference>
<dbReference type="PANTHER" id="PTHR10000">
    <property type="entry name" value="PHOSPHOSERINE PHOSPHATASE"/>
    <property type="match status" value="1"/>
</dbReference>